<name>A0A2S2C6N9_9NOCA</name>
<evidence type="ECO:0000313" key="3">
    <source>
        <dbReference type="EMBL" id="AWK76474.1"/>
    </source>
</evidence>
<dbReference type="PRINTS" id="PR00081">
    <property type="entry name" value="GDHRDH"/>
</dbReference>
<dbReference type="PANTHER" id="PTHR43658">
    <property type="entry name" value="SHORT-CHAIN DEHYDROGENASE/REDUCTASE"/>
    <property type="match status" value="1"/>
</dbReference>
<dbReference type="Gene3D" id="3.40.50.720">
    <property type="entry name" value="NAD(P)-binding Rossmann-like Domain"/>
    <property type="match status" value="1"/>
</dbReference>
<evidence type="ECO:0000313" key="4">
    <source>
        <dbReference type="Proteomes" id="UP000245711"/>
    </source>
</evidence>
<dbReference type="InterPro" id="IPR020904">
    <property type="entry name" value="Sc_DH/Rdtase_CS"/>
</dbReference>
<dbReference type="PANTHER" id="PTHR43658:SF8">
    <property type="entry name" value="17-BETA-HYDROXYSTEROID DEHYDROGENASE 14-RELATED"/>
    <property type="match status" value="1"/>
</dbReference>
<geneLocation type="plasmid" evidence="4">
    <name>prb98</name>
</geneLocation>
<dbReference type="OrthoDB" id="9795647at2"/>
<dbReference type="Pfam" id="PF00106">
    <property type="entry name" value="adh_short"/>
    <property type="match status" value="1"/>
</dbReference>
<dbReference type="EMBL" id="CP021355">
    <property type="protein sequence ID" value="AWK76474.1"/>
    <property type="molecule type" value="Genomic_DNA"/>
</dbReference>
<organism evidence="3 4">
    <name type="scientific">Rhodococcus oxybenzonivorans</name>
    <dbReference type="NCBI Taxonomy" id="1990687"/>
    <lineage>
        <taxon>Bacteria</taxon>
        <taxon>Bacillati</taxon>
        <taxon>Actinomycetota</taxon>
        <taxon>Actinomycetes</taxon>
        <taxon>Mycobacteriales</taxon>
        <taxon>Nocardiaceae</taxon>
        <taxon>Rhodococcus</taxon>
    </lineage>
</organism>
<keyword evidence="3" id="KW-0614">Plasmid</keyword>
<gene>
    <name evidence="3" type="ORF">CBI38_34355</name>
</gene>
<keyword evidence="4" id="KW-1185">Reference proteome</keyword>
<dbReference type="InterPro" id="IPR002347">
    <property type="entry name" value="SDR_fam"/>
</dbReference>
<dbReference type="AlphaFoldDB" id="A0A2S2C6N9"/>
<accession>A0A2S2C6N9</accession>
<dbReference type="InterPro" id="IPR036291">
    <property type="entry name" value="NAD(P)-bd_dom_sf"/>
</dbReference>
<reference evidence="3 4" key="1">
    <citation type="submission" date="2017-05" db="EMBL/GenBank/DDBJ databases">
        <title>Isolation of Rhodococcus sp. S2-17 biodegrading of BP-3.</title>
        <authorList>
            <person name="Lee Y."/>
            <person name="Kim K.H."/>
            <person name="Chun B.H."/>
            <person name="Jung H.S."/>
            <person name="Jeon C.O."/>
        </authorList>
    </citation>
    <scope>NUCLEOTIDE SEQUENCE [LARGE SCALE GENOMIC DNA]</scope>
    <source>
        <strain evidence="3 4">S2-17</strain>
        <plasmid evidence="4">prb98</plasmid>
    </source>
</reference>
<evidence type="ECO:0000256" key="2">
    <source>
        <dbReference type="ARBA" id="ARBA00023002"/>
    </source>
</evidence>
<proteinExistence type="inferred from homology"/>
<sequence length="256" mass="26582">MEIQGKSAIVTGGAGGLGEATVRRLVSDGARVIIADLSEEKGEKLAADLGSAARFVRTDVTDDASVAAAVAAATELGELRVAVNAHGGPVAQQRILGRDGSPMPQRLFDRTIAIYLSGTFNVLRQTASAMSALPPLESGVRGLVVDTASIAAFEGQVGQSDYSAAKGGVVGLGLVAARDLSAVGVRVVTIAPGTFFTPAFQMDEAQAEETWGRTVPFPKRMGRATEYADLVSFVVGNDYINGETIRIDGAQRFGLK</sequence>
<dbReference type="PROSITE" id="PS00061">
    <property type="entry name" value="ADH_SHORT"/>
    <property type="match status" value="1"/>
</dbReference>
<dbReference type="GO" id="GO:0016491">
    <property type="term" value="F:oxidoreductase activity"/>
    <property type="evidence" value="ECO:0007669"/>
    <property type="project" value="UniProtKB-KW"/>
</dbReference>
<dbReference type="RefSeq" id="WP_109335926.1">
    <property type="nucleotide sequence ID" value="NZ_CP021355.1"/>
</dbReference>
<keyword evidence="2" id="KW-0560">Oxidoreductase</keyword>
<dbReference type="KEGG" id="roz:CBI38_34355"/>
<dbReference type="Proteomes" id="UP000245711">
    <property type="component" value="Plasmid pRB98"/>
</dbReference>
<evidence type="ECO:0000256" key="1">
    <source>
        <dbReference type="ARBA" id="ARBA00006484"/>
    </source>
</evidence>
<protein>
    <submittedName>
        <fullName evidence="3">3-hydroxyacyl-CoA dehydrogenase</fullName>
    </submittedName>
</protein>
<dbReference type="SUPFAM" id="SSF51735">
    <property type="entry name" value="NAD(P)-binding Rossmann-fold domains"/>
    <property type="match status" value="1"/>
</dbReference>
<comment type="similarity">
    <text evidence="1">Belongs to the short-chain dehydrogenases/reductases (SDR) family.</text>
</comment>